<gene>
    <name evidence="3" type="ORF">H9624_15940</name>
</gene>
<reference evidence="3 4" key="1">
    <citation type="submission" date="2020-08" db="EMBL/GenBank/DDBJ databases">
        <title>A Genomic Blueprint of the Chicken Gut Microbiome.</title>
        <authorList>
            <person name="Gilroy R."/>
            <person name="Ravi A."/>
            <person name="Getino M."/>
            <person name="Pursley I."/>
            <person name="Horton D.L."/>
            <person name="Alikhan N.-F."/>
            <person name="Baker D."/>
            <person name="Gharbi K."/>
            <person name="Hall N."/>
            <person name="Watson M."/>
            <person name="Adriaenssens E.M."/>
            <person name="Foster-Nyarko E."/>
            <person name="Jarju S."/>
            <person name="Secka A."/>
            <person name="Antonio M."/>
            <person name="Oren A."/>
            <person name="Chaudhuri R."/>
            <person name="La Ragione R.M."/>
            <person name="Hildebrand F."/>
            <person name="Pallen M.J."/>
        </authorList>
    </citation>
    <scope>NUCLEOTIDE SEQUENCE [LARGE SCALE GENOMIC DNA]</scope>
    <source>
        <strain evidence="3 4">Sa1BUA1</strain>
    </source>
</reference>
<dbReference type="InterPro" id="IPR018547">
    <property type="entry name" value="AbiEi_C"/>
</dbReference>
<organism evidence="3 4">
    <name type="scientific">Oceanitalea stevensii</name>
    <dbReference type="NCBI Taxonomy" id="2763072"/>
    <lineage>
        <taxon>Bacteria</taxon>
        <taxon>Bacillati</taxon>
        <taxon>Actinomycetota</taxon>
        <taxon>Actinomycetes</taxon>
        <taxon>Micrococcales</taxon>
        <taxon>Bogoriellaceae</taxon>
        <taxon>Georgenia</taxon>
    </lineage>
</organism>
<accession>A0ABR8Z7N8</accession>
<sequence>MKLITEPFTLREAARHGLDTYALTELCRTGELVRPHQGVYMPADLADNLDARIAATALVLPRGAAVARESAAWILGLDVRPPERWRAPPLLECLVPLGAVRPDRPGINAFISDLPPEDIAMVSGLPVTTPTRTGLDLARYRPRFIGLGSVDALTHAGLTTIGELAAAAERLRGRRFIRRARDVIDLCEPAAESPPESWCRLRLIEAGLPRPVVQISLTDEHGREVYRLDMGILKERVGIEYDGREHHLRTVAQQRHDEKRRRDIRDRFRWTALPATSRDILGREPLLEHAVMELLGISLEVRRRRWEHA</sequence>
<dbReference type="InterPro" id="IPR025159">
    <property type="entry name" value="AbiEi_N"/>
</dbReference>
<keyword evidence="4" id="KW-1185">Reference proteome</keyword>
<name>A0ABR8Z7N8_9MICO</name>
<dbReference type="EMBL" id="JACSPO010000019">
    <property type="protein sequence ID" value="MBD8063809.1"/>
    <property type="molecule type" value="Genomic_DNA"/>
</dbReference>
<dbReference type="RefSeq" id="WP_251840903.1">
    <property type="nucleotide sequence ID" value="NZ_JACSPO010000019.1"/>
</dbReference>
<dbReference type="Pfam" id="PF13338">
    <property type="entry name" value="AbiEi_4"/>
    <property type="match status" value="1"/>
</dbReference>
<evidence type="ECO:0000313" key="3">
    <source>
        <dbReference type="EMBL" id="MBD8063809.1"/>
    </source>
</evidence>
<evidence type="ECO:0000313" key="4">
    <source>
        <dbReference type="Proteomes" id="UP000661894"/>
    </source>
</evidence>
<dbReference type="Pfam" id="PF09407">
    <property type="entry name" value="AbiEi_1"/>
    <property type="match status" value="1"/>
</dbReference>
<feature type="domain" description="AbiEi antitoxin N-terminal" evidence="2">
    <location>
        <begin position="8"/>
        <end position="42"/>
    </location>
</feature>
<comment type="caution">
    <text evidence="3">The sequence shown here is derived from an EMBL/GenBank/DDBJ whole genome shotgun (WGS) entry which is preliminary data.</text>
</comment>
<evidence type="ECO:0000259" key="1">
    <source>
        <dbReference type="Pfam" id="PF09407"/>
    </source>
</evidence>
<proteinExistence type="predicted"/>
<evidence type="ECO:0000259" key="2">
    <source>
        <dbReference type="Pfam" id="PF13338"/>
    </source>
</evidence>
<protein>
    <submittedName>
        <fullName evidence="3">Type IV toxin-antitoxin system AbiEi family antitoxin domain-containing protein</fullName>
    </submittedName>
</protein>
<feature type="domain" description="AbiEi antitoxin C-terminal" evidence="1">
    <location>
        <begin position="68"/>
        <end position="181"/>
    </location>
</feature>
<dbReference type="Proteomes" id="UP000661894">
    <property type="component" value="Unassembled WGS sequence"/>
</dbReference>